<reference evidence="2" key="1">
    <citation type="submission" date="2017-05" db="EMBL/GenBank/DDBJ databases">
        <authorList>
            <person name="Varghese N."/>
            <person name="Submissions S."/>
        </authorList>
    </citation>
    <scope>NUCLEOTIDE SEQUENCE</scope>
    <source>
        <strain evidence="2">DSM 18763</strain>
    </source>
</reference>
<name>A0AA46ADS9_9AQUI</name>
<dbReference type="RefSeq" id="WP_265134018.1">
    <property type="nucleotide sequence ID" value="NZ_FXTX01000005.1"/>
</dbReference>
<accession>A0AA46ADS9</accession>
<organism evidence="2 3">
    <name type="scientific">Venenivibrio stagnispumantis</name>
    <dbReference type="NCBI Taxonomy" id="407998"/>
    <lineage>
        <taxon>Bacteria</taxon>
        <taxon>Pseudomonadati</taxon>
        <taxon>Aquificota</taxon>
        <taxon>Aquificia</taxon>
        <taxon>Aquificales</taxon>
        <taxon>Hydrogenothermaceae</taxon>
        <taxon>Venenivibrio</taxon>
    </lineage>
</organism>
<keyword evidence="3" id="KW-1185">Reference proteome</keyword>
<feature type="domain" description="Carboxymuconolactone decarboxylase-like" evidence="1">
    <location>
        <begin position="55"/>
        <end position="103"/>
    </location>
</feature>
<dbReference type="EMBL" id="FXTX01000005">
    <property type="protein sequence ID" value="SMP07461.1"/>
    <property type="molecule type" value="Genomic_DNA"/>
</dbReference>
<protein>
    <submittedName>
        <fullName evidence="2">Uncharacterized conserved protein YurZ, alkylhydroperoxidase/carboxymuconolactone decarboxylase family</fullName>
    </submittedName>
</protein>
<dbReference type="InterPro" id="IPR029032">
    <property type="entry name" value="AhpD-like"/>
</dbReference>
<evidence type="ECO:0000313" key="2">
    <source>
        <dbReference type="EMBL" id="SMP07461.1"/>
    </source>
</evidence>
<evidence type="ECO:0000259" key="1">
    <source>
        <dbReference type="Pfam" id="PF02627"/>
    </source>
</evidence>
<dbReference type="Pfam" id="PF02627">
    <property type="entry name" value="CMD"/>
    <property type="match status" value="1"/>
</dbReference>
<dbReference type="GO" id="GO:0051920">
    <property type="term" value="F:peroxiredoxin activity"/>
    <property type="evidence" value="ECO:0007669"/>
    <property type="project" value="InterPro"/>
</dbReference>
<dbReference type="Gene3D" id="1.20.1290.10">
    <property type="entry name" value="AhpD-like"/>
    <property type="match status" value="1"/>
</dbReference>
<dbReference type="SUPFAM" id="SSF69118">
    <property type="entry name" value="AhpD-like"/>
    <property type="match status" value="1"/>
</dbReference>
<dbReference type="Proteomes" id="UP001157947">
    <property type="component" value="Unassembled WGS sequence"/>
</dbReference>
<dbReference type="InterPro" id="IPR003779">
    <property type="entry name" value="CMD-like"/>
</dbReference>
<gene>
    <name evidence="2" type="ORF">SAMN06264868_10534</name>
</gene>
<sequence length="127" mass="13736">MSNQMPTVEQILEMMAKKLGGKENIPEAIVYAKDVAPDIVQQIAMSSKQSVNDENSPFDPKTANLIYLAAALAMKDEECIKATLNAALTFGTTKEELLYVVKIVRHAANNGIIGAATPIFKALAENK</sequence>
<dbReference type="AlphaFoldDB" id="A0AA46ADS9"/>
<proteinExistence type="predicted"/>
<comment type="caution">
    <text evidence="2">The sequence shown here is derived from an EMBL/GenBank/DDBJ whole genome shotgun (WGS) entry which is preliminary data.</text>
</comment>
<evidence type="ECO:0000313" key="3">
    <source>
        <dbReference type="Proteomes" id="UP001157947"/>
    </source>
</evidence>